<keyword evidence="8" id="KW-0325">Glycoprotein</keyword>
<comment type="similarity">
    <text evidence="2 10 11">Belongs to the peptidase S8 family.</text>
</comment>
<keyword evidence="4 10" id="KW-0645">Protease</keyword>
<dbReference type="AlphaFoldDB" id="A0AAN7GJ56"/>
<dbReference type="Pfam" id="PF00082">
    <property type="entry name" value="Peptidase_S8"/>
    <property type="match status" value="1"/>
</dbReference>
<evidence type="ECO:0000313" key="17">
    <source>
        <dbReference type="EMBL" id="KAK4607724.1"/>
    </source>
</evidence>
<feature type="chain" id="PRO_5042854934" description="Cucumisin" evidence="13">
    <location>
        <begin position="29"/>
        <end position="736"/>
    </location>
</feature>
<comment type="caution">
    <text evidence="17">The sequence shown here is derived from an EMBL/GenBank/DDBJ whole genome shotgun (WGS) entry which is preliminary data.</text>
</comment>
<keyword evidence="3" id="KW-0964">Secreted</keyword>
<dbReference type="InterPro" id="IPR045051">
    <property type="entry name" value="SBT"/>
</dbReference>
<dbReference type="CDD" id="cd02120">
    <property type="entry name" value="PA_subtilisin_like"/>
    <property type="match status" value="1"/>
</dbReference>
<evidence type="ECO:0000256" key="10">
    <source>
        <dbReference type="PROSITE-ProRule" id="PRU01240"/>
    </source>
</evidence>
<dbReference type="InterPro" id="IPR000209">
    <property type="entry name" value="Peptidase_S8/S53_dom"/>
</dbReference>
<dbReference type="FunFam" id="3.30.70.80:FF:000002">
    <property type="entry name" value="Subtilisin-like protease SBT5.3"/>
    <property type="match status" value="1"/>
</dbReference>
<dbReference type="PROSITE" id="PS00138">
    <property type="entry name" value="SUBTILASE_SER"/>
    <property type="match status" value="1"/>
</dbReference>
<dbReference type="Pfam" id="PF17766">
    <property type="entry name" value="fn3_6"/>
    <property type="match status" value="1"/>
</dbReference>
<evidence type="ECO:0000256" key="13">
    <source>
        <dbReference type="SAM" id="SignalP"/>
    </source>
</evidence>
<feature type="active site" description="Charge relay system" evidence="9 10">
    <location>
        <position position="519"/>
    </location>
</feature>
<dbReference type="GO" id="GO:0004252">
    <property type="term" value="F:serine-type endopeptidase activity"/>
    <property type="evidence" value="ECO:0007669"/>
    <property type="project" value="UniProtKB-UniRule"/>
</dbReference>
<dbReference type="Gene3D" id="3.40.50.200">
    <property type="entry name" value="Peptidase S8/S53 domain"/>
    <property type="match status" value="1"/>
</dbReference>
<dbReference type="Gene3D" id="3.50.30.30">
    <property type="match status" value="1"/>
</dbReference>
<dbReference type="InterPro" id="IPR023827">
    <property type="entry name" value="Peptidase_S8_Asp-AS"/>
</dbReference>
<feature type="active site" description="Charge relay system" evidence="9 10">
    <location>
        <position position="194"/>
    </location>
</feature>
<dbReference type="GO" id="GO:0005576">
    <property type="term" value="C:extracellular region"/>
    <property type="evidence" value="ECO:0007669"/>
    <property type="project" value="UniProtKB-SubCell"/>
</dbReference>
<evidence type="ECO:0000313" key="18">
    <source>
        <dbReference type="Proteomes" id="UP001324115"/>
    </source>
</evidence>
<evidence type="ECO:0000256" key="11">
    <source>
        <dbReference type="RuleBase" id="RU003355"/>
    </source>
</evidence>
<evidence type="ECO:0000259" key="14">
    <source>
        <dbReference type="Pfam" id="PF00082"/>
    </source>
</evidence>
<dbReference type="CDD" id="cd04852">
    <property type="entry name" value="Peptidases_S8_3"/>
    <property type="match status" value="1"/>
</dbReference>
<dbReference type="PRINTS" id="PR00723">
    <property type="entry name" value="SUBTILISIN"/>
</dbReference>
<dbReference type="InterPro" id="IPR023828">
    <property type="entry name" value="Peptidase_S8_Ser-AS"/>
</dbReference>
<evidence type="ECO:0000256" key="6">
    <source>
        <dbReference type="ARBA" id="ARBA00022801"/>
    </source>
</evidence>
<dbReference type="PROSITE" id="PS51892">
    <property type="entry name" value="SUBTILASE"/>
    <property type="match status" value="1"/>
</dbReference>
<organism evidence="17 18">
    <name type="scientific">Quercus rubra</name>
    <name type="common">Northern red oak</name>
    <name type="synonym">Quercus borealis</name>
    <dbReference type="NCBI Taxonomy" id="3512"/>
    <lineage>
        <taxon>Eukaryota</taxon>
        <taxon>Viridiplantae</taxon>
        <taxon>Streptophyta</taxon>
        <taxon>Embryophyta</taxon>
        <taxon>Tracheophyta</taxon>
        <taxon>Spermatophyta</taxon>
        <taxon>Magnoliopsida</taxon>
        <taxon>eudicotyledons</taxon>
        <taxon>Gunneridae</taxon>
        <taxon>Pentapetalae</taxon>
        <taxon>rosids</taxon>
        <taxon>fabids</taxon>
        <taxon>Fagales</taxon>
        <taxon>Fagaceae</taxon>
        <taxon>Quercus</taxon>
    </lineage>
</organism>
<dbReference type="Gene3D" id="3.30.70.80">
    <property type="entry name" value="Peptidase S8 propeptide/proteinase inhibitor I9"/>
    <property type="match status" value="1"/>
</dbReference>
<feature type="domain" description="Peptidase S8/S53" evidence="14">
    <location>
        <begin position="136"/>
        <end position="569"/>
    </location>
</feature>
<dbReference type="PROSITE" id="PS00136">
    <property type="entry name" value="SUBTILASE_ASP"/>
    <property type="match status" value="1"/>
</dbReference>
<keyword evidence="18" id="KW-1185">Reference proteome</keyword>
<keyword evidence="5 13" id="KW-0732">Signal</keyword>
<dbReference type="InterPro" id="IPR010259">
    <property type="entry name" value="S8pro/Inhibitor_I9"/>
</dbReference>
<feature type="active site" description="Charge relay system" evidence="9 10">
    <location>
        <position position="144"/>
    </location>
</feature>
<dbReference type="SUPFAM" id="SSF52743">
    <property type="entry name" value="Subtilisin-like"/>
    <property type="match status" value="1"/>
</dbReference>
<comment type="subcellular location">
    <subcellularLocation>
        <location evidence="1">Secreted</location>
    </subcellularLocation>
</comment>
<evidence type="ECO:0000256" key="3">
    <source>
        <dbReference type="ARBA" id="ARBA00022525"/>
    </source>
</evidence>
<evidence type="ECO:0000256" key="2">
    <source>
        <dbReference type="ARBA" id="ARBA00011073"/>
    </source>
</evidence>
<proteinExistence type="inferred from homology"/>
<reference evidence="17 18" key="1">
    <citation type="journal article" date="2023" name="G3 (Bethesda)">
        <title>A haplotype-resolved chromosome-scale genome for Quercus rubra L. provides insights into the genetics of adaptive traits for red oak species.</title>
        <authorList>
            <person name="Kapoor B."/>
            <person name="Jenkins J."/>
            <person name="Schmutz J."/>
            <person name="Zhebentyayeva T."/>
            <person name="Kuelheim C."/>
            <person name="Coggeshall M."/>
            <person name="Heim C."/>
            <person name="Lasky J.R."/>
            <person name="Leites L."/>
            <person name="Islam-Faridi N."/>
            <person name="Romero-Severson J."/>
            <person name="DeLeo V.L."/>
            <person name="Lucas S.M."/>
            <person name="Lazic D."/>
            <person name="Gailing O."/>
            <person name="Carlson J."/>
            <person name="Staton M."/>
        </authorList>
    </citation>
    <scope>NUCLEOTIDE SEQUENCE [LARGE SCALE GENOMIC DNA]</scope>
    <source>
        <strain evidence="17">Pseudo-F2</strain>
    </source>
</reference>
<evidence type="ECO:0008006" key="19">
    <source>
        <dbReference type="Google" id="ProtNLM"/>
    </source>
</evidence>
<dbReference type="EMBL" id="JAXUIC010000001">
    <property type="protein sequence ID" value="KAK4607724.1"/>
    <property type="molecule type" value="Genomic_DNA"/>
</dbReference>
<evidence type="ECO:0000256" key="1">
    <source>
        <dbReference type="ARBA" id="ARBA00004613"/>
    </source>
</evidence>
<dbReference type="PANTHER" id="PTHR10795">
    <property type="entry name" value="PROPROTEIN CONVERTASE SUBTILISIN/KEXIN"/>
    <property type="match status" value="1"/>
</dbReference>
<dbReference type="InterPro" id="IPR034197">
    <property type="entry name" value="Peptidases_S8_3"/>
</dbReference>
<evidence type="ECO:0000259" key="15">
    <source>
        <dbReference type="Pfam" id="PF05922"/>
    </source>
</evidence>
<gene>
    <name evidence="17" type="ORF">RGQ29_001515</name>
</gene>
<sequence length="736" mass="79923">MEESKMVRICMVGLFLLAMQVHWSYTYGSSDTDRKAYIVYMGEAPQSKSFATDLHYNLLSSVVRDDRIAKQSRIYSYIKSFNAFAANLLPDEAERLRENENVVSVFPSRMRKLHTTRSWDFLRMPLSVKRNHQIESNITVGVLDTGIYIDAPSFNDKGLGPPPSKWKGRCQVTGNVTGCNKSNPNPSPIDDDGHGSHTASTIAGASIAGASFYGLAKGTARGGVPSARIAMYKVCWNGSCSDIDLLAGLDDAIDDGIDVLSISIGGGASSFFEDSISIGAFHAMKRGIFMTCSAGNDGPSLSTVENTSPWIMTVGASSIDRQFRTPVQVDNGLQTDGLFINTFSPKRKMYPLTTAGLAASSTISPNLSPWECIYGTLDVNKVKGKIVLCNESSDEAYIKSIGGAGDLVSLVKTKDYSFVTLIPGAYVDSSFANKIITYVNSTKNPQAVIYKSKTVPNAAAPFVASFSSRGPPKISRTILKPDIVAPGIDILAANSKLKSVTGHLEDGRFNVYNILSGTSMACPHVAAAAAYIKTFHPNWSPSAIKSALMTTASELKIKDDQAELAYGAGQIDPIRALQPGLIYDMSTSDYVRFLCNEGYTGTLLRLFTEEITNCSSVPNIGGHDALNYPSMYFQFKNTNSSISAIFHRTVTNVGSRKSIYKATVRALRNLKVTVIPNKLTFSQLNQKKSFKVVIQGPPQLLPINQMTSLSASLEWSDATHRVKSPIFITLTPPRQM</sequence>
<evidence type="ECO:0000259" key="16">
    <source>
        <dbReference type="Pfam" id="PF17766"/>
    </source>
</evidence>
<feature type="domain" description="Inhibitor I9" evidence="15">
    <location>
        <begin position="37"/>
        <end position="114"/>
    </location>
</feature>
<dbReference type="InterPro" id="IPR015500">
    <property type="entry name" value="Peptidase_S8_subtilisin-rel"/>
</dbReference>
<name>A0AAN7GJ56_QUERU</name>
<dbReference type="InterPro" id="IPR041469">
    <property type="entry name" value="Subtilisin-like_FN3"/>
</dbReference>
<feature type="domain" description="Subtilisin-like protease fibronectin type-III" evidence="16">
    <location>
        <begin position="626"/>
        <end position="728"/>
    </location>
</feature>
<evidence type="ECO:0000256" key="9">
    <source>
        <dbReference type="PIRSR" id="PIRSR615500-1"/>
    </source>
</evidence>
<evidence type="ECO:0000256" key="4">
    <source>
        <dbReference type="ARBA" id="ARBA00022670"/>
    </source>
</evidence>
<keyword evidence="6 10" id="KW-0378">Hydrolase</keyword>
<feature type="region of interest" description="Disordered" evidence="12">
    <location>
        <begin position="177"/>
        <end position="196"/>
    </location>
</feature>
<feature type="signal peptide" evidence="13">
    <location>
        <begin position="1"/>
        <end position="28"/>
    </location>
</feature>
<keyword evidence="7 10" id="KW-0720">Serine protease</keyword>
<dbReference type="InterPro" id="IPR036852">
    <property type="entry name" value="Peptidase_S8/S53_dom_sf"/>
</dbReference>
<dbReference type="Proteomes" id="UP001324115">
    <property type="component" value="Unassembled WGS sequence"/>
</dbReference>
<accession>A0AAN7GJ56</accession>
<dbReference type="Pfam" id="PF05922">
    <property type="entry name" value="Inhibitor_I9"/>
    <property type="match status" value="1"/>
</dbReference>
<protein>
    <recommendedName>
        <fullName evidence="19">Cucumisin</fullName>
    </recommendedName>
</protein>
<evidence type="ECO:0000256" key="8">
    <source>
        <dbReference type="ARBA" id="ARBA00023180"/>
    </source>
</evidence>
<dbReference type="Gene3D" id="2.60.40.2310">
    <property type="match status" value="1"/>
</dbReference>
<dbReference type="GO" id="GO:0006508">
    <property type="term" value="P:proteolysis"/>
    <property type="evidence" value="ECO:0007669"/>
    <property type="project" value="UniProtKB-KW"/>
</dbReference>
<evidence type="ECO:0000256" key="12">
    <source>
        <dbReference type="SAM" id="MobiDB-lite"/>
    </source>
</evidence>
<evidence type="ECO:0000256" key="7">
    <source>
        <dbReference type="ARBA" id="ARBA00022825"/>
    </source>
</evidence>
<evidence type="ECO:0000256" key="5">
    <source>
        <dbReference type="ARBA" id="ARBA00022729"/>
    </source>
</evidence>
<dbReference type="InterPro" id="IPR037045">
    <property type="entry name" value="S8pro/Inhibitor_I9_sf"/>
</dbReference>